<dbReference type="Gene3D" id="1.10.10.1290">
    <property type="entry name" value="Transcriptional regulator DELLA, N-terminal domain"/>
    <property type="match status" value="1"/>
</dbReference>
<dbReference type="InterPro" id="IPR038088">
    <property type="entry name" value="DELLA_N_sf"/>
</dbReference>
<evidence type="ECO:0000313" key="3">
    <source>
        <dbReference type="Proteomes" id="UP001642360"/>
    </source>
</evidence>
<evidence type="ECO:0000259" key="1">
    <source>
        <dbReference type="Pfam" id="PF12041"/>
    </source>
</evidence>
<dbReference type="Proteomes" id="UP001642360">
    <property type="component" value="Unassembled WGS sequence"/>
</dbReference>
<sequence length="121" mass="13714">MESVVNLKHRLLDIGEGKQLKWKRNRRICSRYRRERCLCVTIYEKDEELNDVKGFFKGATSNSSIGDGSSGGAGNFSMTTTHEKSKMWDETGQDARVDELLAIFGYKVESSDMAEVAQKLK</sequence>
<dbReference type="EMBL" id="CAUOFW020000959">
    <property type="protein sequence ID" value="CAK9139420.1"/>
    <property type="molecule type" value="Genomic_DNA"/>
</dbReference>
<evidence type="ECO:0000313" key="2">
    <source>
        <dbReference type="EMBL" id="CAK9139420.1"/>
    </source>
</evidence>
<dbReference type="AlphaFoldDB" id="A0ABC8R3V7"/>
<keyword evidence="3" id="KW-1185">Reference proteome</keyword>
<gene>
    <name evidence="2" type="ORF">ILEXP_LOCUS6812</name>
</gene>
<comment type="caution">
    <text evidence="2">The sequence shown here is derived from an EMBL/GenBank/DDBJ whole genome shotgun (WGS) entry which is preliminary data.</text>
</comment>
<reference evidence="2 3" key="1">
    <citation type="submission" date="2024-02" db="EMBL/GenBank/DDBJ databases">
        <authorList>
            <person name="Vignale AGUSTIN F."/>
            <person name="Sosa J E."/>
            <person name="Modenutti C."/>
        </authorList>
    </citation>
    <scope>NUCLEOTIDE SEQUENCE [LARGE SCALE GENOMIC DNA]</scope>
</reference>
<feature type="domain" description="Transcriptional factor DELLA N-terminal" evidence="1">
    <location>
        <begin position="98"/>
        <end position="120"/>
    </location>
</feature>
<organism evidence="2 3">
    <name type="scientific">Ilex paraguariensis</name>
    <name type="common">yerba mate</name>
    <dbReference type="NCBI Taxonomy" id="185542"/>
    <lineage>
        <taxon>Eukaryota</taxon>
        <taxon>Viridiplantae</taxon>
        <taxon>Streptophyta</taxon>
        <taxon>Embryophyta</taxon>
        <taxon>Tracheophyta</taxon>
        <taxon>Spermatophyta</taxon>
        <taxon>Magnoliopsida</taxon>
        <taxon>eudicotyledons</taxon>
        <taxon>Gunneridae</taxon>
        <taxon>Pentapetalae</taxon>
        <taxon>asterids</taxon>
        <taxon>campanulids</taxon>
        <taxon>Aquifoliales</taxon>
        <taxon>Aquifoliaceae</taxon>
        <taxon>Ilex</taxon>
    </lineage>
</organism>
<proteinExistence type="predicted"/>
<accession>A0ABC8R3V7</accession>
<protein>
    <recommendedName>
        <fullName evidence="1">Transcriptional factor DELLA N-terminal domain-containing protein</fullName>
    </recommendedName>
</protein>
<dbReference type="InterPro" id="IPR021914">
    <property type="entry name" value="TF_DELLA_N"/>
</dbReference>
<dbReference type="Pfam" id="PF12041">
    <property type="entry name" value="DELLA"/>
    <property type="match status" value="1"/>
</dbReference>
<name>A0ABC8R3V7_9AQUA</name>